<dbReference type="PROSITE" id="PS51201">
    <property type="entry name" value="RCK_N"/>
    <property type="match status" value="2"/>
</dbReference>
<dbReference type="InterPro" id="IPR036721">
    <property type="entry name" value="RCK_C_sf"/>
</dbReference>
<accession>A0A3E2THF4</accession>
<dbReference type="InterPro" id="IPR006037">
    <property type="entry name" value="RCK_C"/>
</dbReference>
<evidence type="ECO:0000256" key="1">
    <source>
        <dbReference type="ARBA" id="ARBA00017378"/>
    </source>
</evidence>
<feature type="domain" description="RCK N-terminal" evidence="7">
    <location>
        <begin position="1"/>
        <end position="120"/>
    </location>
</feature>
<dbReference type="PROSITE" id="PS51202">
    <property type="entry name" value="RCK_C"/>
    <property type="match status" value="2"/>
</dbReference>
<evidence type="ECO:0000256" key="6">
    <source>
        <dbReference type="ARBA" id="ARBA00023065"/>
    </source>
</evidence>
<comment type="caution">
    <text evidence="9">The sequence shown here is derived from an EMBL/GenBank/DDBJ whole genome shotgun (WGS) entry which is preliminary data.</text>
</comment>
<dbReference type="OrthoDB" id="9775180at2"/>
<evidence type="ECO:0000256" key="3">
    <source>
        <dbReference type="ARBA" id="ARBA00022538"/>
    </source>
</evidence>
<evidence type="ECO:0000256" key="4">
    <source>
        <dbReference type="ARBA" id="ARBA00022958"/>
    </source>
</evidence>
<keyword evidence="6" id="KW-0406">Ion transport</keyword>
<sequence length="456" mass="50365">MRIVVMGAGSVGSYIVSVLSDEGHDVLVIEKDQDALNYLLAENDVMGILGDGTDPSLLREAEVGDSDFFISLADDDEVNIVAGNMAKVFGAGFTIARARSPKYQENYEFMKKFMGIDYFLNPEMLAAIEVELTLDYAMASSVESFFEGRVQMIEFTIPSNSKMVGNSLSDLSQNGFLENLLITIVDRDEEIHIPNGDFIIEALDSIHVIGTPSDLRKLYLGEFGNNTDIKSSLLIGASRIAYYLASDLIKKRFDVKVIEIDEKKARDFHRQVPNAIVIHGDGANSTFLAEENLEDYDSVIALTGIDERNILIALLAEKAEVKEVVTRVDNKDLLRVTGVLDIDVTVTPIKEAANHILRIIRGKLNKSGFSISSLYLVEDNEVEAVEFKVLEGSTIIGVPIKKLNIKEDTIVAFIQKFDTNQVIIPNGDTSISQNDKVIVVSKKKAFKEIDDILVGK</sequence>
<evidence type="ECO:0000259" key="8">
    <source>
        <dbReference type="PROSITE" id="PS51202"/>
    </source>
</evidence>
<keyword evidence="10" id="KW-1185">Reference proteome</keyword>
<protein>
    <recommendedName>
        <fullName evidence="1">Trk system potassium uptake protein TrkA</fullName>
    </recommendedName>
</protein>
<evidence type="ECO:0000313" key="9">
    <source>
        <dbReference type="EMBL" id="RGB75854.1"/>
    </source>
</evidence>
<organism evidence="9 10">
    <name type="scientific">Anaerococcus nagyae</name>
    <dbReference type="NCBI Taxonomy" id="1755241"/>
    <lineage>
        <taxon>Bacteria</taxon>
        <taxon>Bacillati</taxon>
        <taxon>Bacillota</taxon>
        <taxon>Tissierellia</taxon>
        <taxon>Tissierellales</taxon>
        <taxon>Peptoniphilaceae</taxon>
        <taxon>Anaerococcus</taxon>
    </lineage>
</organism>
<keyword evidence="2" id="KW-0813">Transport</keyword>
<dbReference type="EMBL" id="QVEU01000004">
    <property type="protein sequence ID" value="RGB75854.1"/>
    <property type="molecule type" value="Genomic_DNA"/>
</dbReference>
<dbReference type="InterPro" id="IPR003148">
    <property type="entry name" value="RCK_N"/>
</dbReference>
<dbReference type="PANTHER" id="PTHR43833">
    <property type="entry name" value="POTASSIUM CHANNEL PROTEIN 2-RELATED-RELATED"/>
    <property type="match status" value="1"/>
</dbReference>
<proteinExistence type="predicted"/>
<dbReference type="GO" id="GO:0005886">
    <property type="term" value="C:plasma membrane"/>
    <property type="evidence" value="ECO:0007669"/>
    <property type="project" value="InterPro"/>
</dbReference>
<feature type="domain" description="RCK C-terminal" evidence="8">
    <location>
        <begin position="372"/>
        <end position="455"/>
    </location>
</feature>
<dbReference type="Gene3D" id="3.30.70.1450">
    <property type="entry name" value="Regulator of K+ conductance, C-terminal domain"/>
    <property type="match status" value="2"/>
</dbReference>
<dbReference type="InterPro" id="IPR036291">
    <property type="entry name" value="NAD(P)-bd_dom_sf"/>
</dbReference>
<name>A0A3E2THF4_9FIRM</name>
<dbReference type="NCBIfam" id="NF007039">
    <property type="entry name" value="PRK09496.3-2"/>
    <property type="match status" value="1"/>
</dbReference>
<dbReference type="PRINTS" id="PR00335">
    <property type="entry name" value="KUPTAKETRKA"/>
</dbReference>
<dbReference type="RefSeq" id="WP_117521797.1">
    <property type="nucleotide sequence ID" value="NZ_JBHWSY010000009.1"/>
</dbReference>
<dbReference type="InterPro" id="IPR050721">
    <property type="entry name" value="Trk_Ktr_HKT_K-transport"/>
</dbReference>
<keyword evidence="4" id="KW-0630">Potassium</keyword>
<dbReference type="Pfam" id="PF02080">
    <property type="entry name" value="TrkA_C"/>
    <property type="match status" value="2"/>
</dbReference>
<reference evidence="9 10" key="1">
    <citation type="submission" date="2018-08" db="EMBL/GenBank/DDBJ databases">
        <title>A genome reference for cultivated species of the human gut microbiota.</title>
        <authorList>
            <person name="Zou Y."/>
            <person name="Xue W."/>
            <person name="Luo G."/>
        </authorList>
    </citation>
    <scope>NUCLEOTIDE SEQUENCE [LARGE SCALE GENOMIC DNA]</scope>
    <source>
        <strain evidence="9 10">OF01-3</strain>
    </source>
</reference>
<dbReference type="NCBIfam" id="NF007033">
    <property type="entry name" value="PRK09496.1-5"/>
    <property type="match status" value="1"/>
</dbReference>
<dbReference type="InterPro" id="IPR006036">
    <property type="entry name" value="K_uptake_TrkA"/>
</dbReference>
<dbReference type="Pfam" id="PF02254">
    <property type="entry name" value="TrkA_N"/>
    <property type="match status" value="2"/>
</dbReference>
<dbReference type="Proteomes" id="UP000261011">
    <property type="component" value="Unassembled WGS sequence"/>
</dbReference>
<feature type="domain" description="RCK N-terminal" evidence="7">
    <location>
        <begin position="229"/>
        <end position="346"/>
    </location>
</feature>
<dbReference type="PANTHER" id="PTHR43833:SF5">
    <property type="entry name" value="TRK SYSTEM POTASSIUM UPTAKE PROTEIN TRKA"/>
    <property type="match status" value="1"/>
</dbReference>
<feature type="domain" description="RCK C-terminal" evidence="8">
    <location>
        <begin position="140"/>
        <end position="224"/>
    </location>
</feature>
<evidence type="ECO:0000259" key="7">
    <source>
        <dbReference type="PROSITE" id="PS51201"/>
    </source>
</evidence>
<dbReference type="Gene3D" id="3.40.50.720">
    <property type="entry name" value="NAD(P)-binding Rossmann-like Domain"/>
    <property type="match status" value="2"/>
</dbReference>
<evidence type="ECO:0000313" key="10">
    <source>
        <dbReference type="Proteomes" id="UP000261011"/>
    </source>
</evidence>
<dbReference type="SUPFAM" id="SSF51735">
    <property type="entry name" value="NAD(P)-binding Rossmann-fold domains"/>
    <property type="match status" value="2"/>
</dbReference>
<dbReference type="SUPFAM" id="SSF116726">
    <property type="entry name" value="TrkA C-terminal domain-like"/>
    <property type="match status" value="2"/>
</dbReference>
<evidence type="ECO:0000256" key="5">
    <source>
        <dbReference type="ARBA" id="ARBA00023027"/>
    </source>
</evidence>
<keyword evidence="5" id="KW-0520">NAD</keyword>
<gene>
    <name evidence="9" type="primary">trkA</name>
    <name evidence="9" type="ORF">DXA39_05900</name>
</gene>
<dbReference type="AlphaFoldDB" id="A0A3E2THF4"/>
<keyword evidence="3" id="KW-0633">Potassium transport</keyword>
<evidence type="ECO:0000256" key="2">
    <source>
        <dbReference type="ARBA" id="ARBA00022448"/>
    </source>
</evidence>
<dbReference type="GO" id="GO:0015079">
    <property type="term" value="F:potassium ion transmembrane transporter activity"/>
    <property type="evidence" value="ECO:0007669"/>
    <property type="project" value="InterPro"/>
</dbReference>